<evidence type="ECO:0000313" key="1">
    <source>
        <dbReference type="EMBL" id="MPM35066.1"/>
    </source>
</evidence>
<sequence length="98" mass="11263">MIVVDSEKEKALPASSDSCDYLDLPIESTVFKLFEIRISLNIHNSSFESRSTCRPTFCLMVSQYLAQCNKNRNLVDMSTEFQQFITQFTELLLDQIQG</sequence>
<comment type="caution">
    <text evidence="1">The sequence shown here is derived from an EMBL/GenBank/DDBJ whole genome shotgun (WGS) entry which is preliminary data.</text>
</comment>
<accession>A0A644Z2J1</accession>
<dbReference type="AlphaFoldDB" id="A0A644Z2J1"/>
<proteinExistence type="predicted"/>
<dbReference type="EMBL" id="VSSQ01007168">
    <property type="protein sequence ID" value="MPM35066.1"/>
    <property type="molecule type" value="Genomic_DNA"/>
</dbReference>
<reference evidence="1" key="1">
    <citation type="submission" date="2019-08" db="EMBL/GenBank/DDBJ databases">
        <authorList>
            <person name="Kucharzyk K."/>
            <person name="Murdoch R.W."/>
            <person name="Higgins S."/>
            <person name="Loffler F."/>
        </authorList>
    </citation>
    <scope>NUCLEOTIDE SEQUENCE</scope>
</reference>
<name>A0A644Z2J1_9ZZZZ</name>
<protein>
    <submittedName>
        <fullName evidence="1">Uncharacterized protein</fullName>
    </submittedName>
</protein>
<organism evidence="1">
    <name type="scientific">bioreactor metagenome</name>
    <dbReference type="NCBI Taxonomy" id="1076179"/>
    <lineage>
        <taxon>unclassified sequences</taxon>
        <taxon>metagenomes</taxon>
        <taxon>ecological metagenomes</taxon>
    </lineage>
</organism>
<gene>
    <name evidence="1" type="ORF">SDC9_81656</name>
</gene>